<dbReference type="InterPro" id="IPR013783">
    <property type="entry name" value="Ig-like_fold"/>
</dbReference>
<accession>A0A5N4CNF6</accession>
<feature type="domain" description="Ig-like" evidence="13">
    <location>
        <begin position="128"/>
        <end position="203"/>
    </location>
</feature>
<dbReference type="InterPro" id="IPR036179">
    <property type="entry name" value="Ig-like_dom_sf"/>
</dbReference>
<feature type="signal peptide" evidence="12">
    <location>
        <begin position="1"/>
        <end position="19"/>
    </location>
</feature>
<dbReference type="AlphaFoldDB" id="A0A5N4CNF6"/>
<name>A0A5N4CNF6_CAMDR</name>
<keyword evidence="2" id="KW-0399">Innate immunity</keyword>
<proteinExistence type="predicted"/>
<keyword evidence="7" id="KW-1064">Adaptive immunity</keyword>
<dbReference type="InterPro" id="IPR015631">
    <property type="entry name" value="CD2/SLAM_rcpt"/>
</dbReference>
<comment type="caution">
    <text evidence="15">The sequence shown here is derived from an EMBL/GenBank/DDBJ whole genome shotgun (WGS) entry which is preliminary data.</text>
</comment>
<organism evidence="15 16">
    <name type="scientific">Camelus dromedarius</name>
    <name type="common">Dromedary</name>
    <name type="synonym">Arabian camel</name>
    <dbReference type="NCBI Taxonomy" id="9838"/>
    <lineage>
        <taxon>Eukaryota</taxon>
        <taxon>Metazoa</taxon>
        <taxon>Chordata</taxon>
        <taxon>Craniata</taxon>
        <taxon>Vertebrata</taxon>
        <taxon>Euteleostomi</taxon>
        <taxon>Mammalia</taxon>
        <taxon>Eutheria</taxon>
        <taxon>Laurasiatheria</taxon>
        <taxon>Artiodactyla</taxon>
        <taxon>Tylopoda</taxon>
        <taxon>Camelidae</taxon>
        <taxon>Camelus</taxon>
    </lineage>
</organism>
<dbReference type="FunFam" id="2.60.40.10:FF:000820">
    <property type="entry name" value="SLAM family member 7"/>
    <property type="match status" value="1"/>
</dbReference>
<dbReference type="PANTHER" id="PTHR12080">
    <property type="entry name" value="SIGNALING LYMPHOCYTIC ACTIVATION MOLECULE"/>
    <property type="match status" value="1"/>
</dbReference>
<keyword evidence="10" id="KW-0325">Glycoprotein</keyword>
<evidence type="ECO:0000256" key="8">
    <source>
        <dbReference type="ARBA" id="ARBA00023136"/>
    </source>
</evidence>
<gene>
    <name evidence="14" type="ORF">Cadr_000024493</name>
    <name evidence="15" type="ORF">Cadr_000024495</name>
</gene>
<dbReference type="GO" id="GO:0002250">
    <property type="term" value="P:adaptive immune response"/>
    <property type="evidence" value="ECO:0007669"/>
    <property type="project" value="UniProtKB-KW"/>
</dbReference>
<dbReference type="Proteomes" id="UP000299084">
    <property type="component" value="Unassembled WGS sequence"/>
</dbReference>
<protein>
    <submittedName>
        <fullName evidence="15">SLAM family member 6</fullName>
    </submittedName>
</protein>
<dbReference type="SUPFAM" id="SSF48726">
    <property type="entry name" value="Immunoglobulin"/>
    <property type="match status" value="2"/>
</dbReference>
<reference evidence="15" key="1">
    <citation type="submission" date="2014-12" db="EMBL/GenBank/DDBJ databases">
        <authorList>
            <person name="Fitak R."/>
            <person name="Mohandesan E."/>
            <person name="Burger P.A."/>
            <person name="Jukka C."/>
        </authorList>
    </citation>
    <scope>NUCLEOTIDE SEQUENCE</scope>
    <source>
        <strain evidence="15">Drom800</strain>
        <tissue evidence="15">Blood</tissue>
    </source>
</reference>
<keyword evidence="6" id="KW-1133">Transmembrane helix</keyword>
<dbReference type="GO" id="GO:0009897">
    <property type="term" value="C:external side of plasma membrane"/>
    <property type="evidence" value="ECO:0007669"/>
    <property type="project" value="TreeGrafter"/>
</dbReference>
<dbReference type="Pfam" id="PF07686">
    <property type="entry name" value="V-set"/>
    <property type="match status" value="1"/>
</dbReference>
<evidence type="ECO:0000256" key="5">
    <source>
        <dbReference type="ARBA" id="ARBA00022859"/>
    </source>
</evidence>
<evidence type="ECO:0000256" key="7">
    <source>
        <dbReference type="ARBA" id="ARBA00023130"/>
    </source>
</evidence>
<dbReference type="EMBL" id="JWIN03000021">
    <property type="protein sequence ID" value="KAB1260436.1"/>
    <property type="molecule type" value="Genomic_DNA"/>
</dbReference>
<evidence type="ECO:0000256" key="3">
    <source>
        <dbReference type="ARBA" id="ARBA00022692"/>
    </source>
</evidence>
<evidence type="ECO:0000256" key="12">
    <source>
        <dbReference type="SAM" id="SignalP"/>
    </source>
</evidence>
<sequence>MKPAQLLLLLLFQSQVSQTSSTPQIVNGALGESVMLPLKFSAEKRIMSIIWLHNGISIAFTQLEGQSSLTYITDPKWKNRLSVTDSYSLQISNLTMADAGSYSTHITTMTSSVVSTYDLRIFKRLPRPQVQVDSLSCEHSTCIVTLRCSVEEGGENIIYEWTKTGPRTVLTQEGSVLSDSCNWNYTCTATNPVSNSTSSLNLVQQLCAGNWFQGNYRHFLTSDMDSPREGASPCILGVLGTWHFQTQVLSRPLKSIQGSEITSAPE</sequence>
<evidence type="ECO:0000256" key="2">
    <source>
        <dbReference type="ARBA" id="ARBA00022588"/>
    </source>
</evidence>
<keyword evidence="5" id="KW-0391">Immunity</keyword>
<dbReference type="InterPro" id="IPR013106">
    <property type="entry name" value="Ig_V-set"/>
</dbReference>
<evidence type="ECO:0000256" key="1">
    <source>
        <dbReference type="ARBA" id="ARBA00004479"/>
    </source>
</evidence>
<keyword evidence="16" id="KW-1185">Reference proteome</keyword>
<evidence type="ECO:0000256" key="4">
    <source>
        <dbReference type="ARBA" id="ARBA00022729"/>
    </source>
</evidence>
<comment type="subcellular location">
    <subcellularLocation>
        <location evidence="1">Membrane</location>
        <topology evidence="1">Single-pass type I membrane protein</topology>
    </subcellularLocation>
</comment>
<dbReference type="InterPro" id="IPR007110">
    <property type="entry name" value="Ig-like_dom"/>
</dbReference>
<keyword evidence="9" id="KW-1015">Disulfide bond</keyword>
<keyword evidence="3" id="KW-0812">Transmembrane</keyword>
<evidence type="ECO:0000259" key="13">
    <source>
        <dbReference type="PROSITE" id="PS50835"/>
    </source>
</evidence>
<evidence type="ECO:0000313" key="14">
    <source>
        <dbReference type="EMBL" id="KAB1260436.1"/>
    </source>
</evidence>
<dbReference type="EMBL" id="JWIN03000021">
    <property type="protein sequence ID" value="KAB1260441.1"/>
    <property type="molecule type" value="Genomic_DNA"/>
</dbReference>
<feature type="chain" id="PRO_5033494331" evidence="12">
    <location>
        <begin position="20"/>
        <end position="266"/>
    </location>
</feature>
<dbReference type="Gene3D" id="2.60.40.10">
    <property type="entry name" value="Immunoglobulins"/>
    <property type="match status" value="2"/>
</dbReference>
<keyword evidence="4 12" id="KW-0732">Signal</keyword>
<dbReference type="PROSITE" id="PS50835">
    <property type="entry name" value="IG_LIKE"/>
    <property type="match status" value="1"/>
</dbReference>
<evidence type="ECO:0000313" key="16">
    <source>
        <dbReference type="Proteomes" id="UP000299084"/>
    </source>
</evidence>
<evidence type="ECO:0000256" key="9">
    <source>
        <dbReference type="ARBA" id="ARBA00023157"/>
    </source>
</evidence>
<evidence type="ECO:0000256" key="6">
    <source>
        <dbReference type="ARBA" id="ARBA00022989"/>
    </source>
</evidence>
<evidence type="ECO:0000313" key="15">
    <source>
        <dbReference type="EMBL" id="KAB1260441.1"/>
    </source>
</evidence>
<dbReference type="GO" id="GO:0045087">
    <property type="term" value="P:innate immune response"/>
    <property type="evidence" value="ECO:0007669"/>
    <property type="project" value="UniProtKB-KW"/>
</dbReference>
<dbReference type="PANTHER" id="PTHR12080:SF97">
    <property type="entry name" value="IG-LIKE DOMAIN-CONTAINING PROTEIN"/>
    <property type="match status" value="1"/>
</dbReference>
<reference evidence="15 16" key="2">
    <citation type="journal article" date="2019" name="Mol. Ecol. Resour.">
        <title>Improving Illumina assemblies with Hi-C and long reads: an example with the North African dromedary.</title>
        <authorList>
            <person name="Elbers J.P."/>
            <person name="Rogers M.F."/>
            <person name="Perelman P.L."/>
            <person name="Proskuryakova A.A."/>
            <person name="Serdyukova N.A."/>
            <person name="Johnson W.E."/>
            <person name="Horin P."/>
            <person name="Corander J."/>
            <person name="Murphy D."/>
            <person name="Burger P.A."/>
        </authorList>
    </citation>
    <scope>NUCLEOTIDE SEQUENCE [LARGE SCALE GENOMIC DNA]</scope>
    <source>
        <strain evidence="15">Drom800</strain>
        <tissue evidence="15">Blood</tissue>
    </source>
</reference>
<evidence type="ECO:0000256" key="11">
    <source>
        <dbReference type="ARBA" id="ARBA00023319"/>
    </source>
</evidence>
<dbReference type="GO" id="GO:0042110">
    <property type="term" value="P:T cell activation"/>
    <property type="evidence" value="ECO:0007669"/>
    <property type="project" value="TreeGrafter"/>
</dbReference>
<keyword evidence="11" id="KW-0393">Immunoglobulin domain</keyword>
<keyword evidence="8" id="KW-0472">Membrane</keyword>
<evidence type="ECO:0000256" key="10">
    <source>
        <dbReference type="ARBA" id="ARBA00023180"/>
    </source>
</evidence>